<evidence type="ECO:0008006" key="4">
    <source>
        <dbReference type="Google" id="ProtNLM"/>
    </source>
</evidence>
<dbReference type="STRING" id="39946.A2YT33"/>
<dbReference type="HOGENOM" id="CLU_056082_2_0_1"/>
<evidence type="ECO:0000313" key="2">
    <source>
        <dbReference type="EMBL" id="EAZ06244.1"/>
    </source>
</evidence>
<keyword evidence="3" id="KW-1185">Reference proteome</keyword>
<dbReference type="Gramene" id="BGIOSGA027344-TA">
    <property type="protein sequence ID" value="BGIOSGA027344-PA"/>
    <property type="gene ID" value="BGIOSGA027344"/>
</dbReference>
<evidence type="ECO:0000313" key="3">
    <source>
        <dbReference type="Proteomes" id="UP000007015"/>
    </source>
</evidence>
<accession>A2YT33</accession>
<gene>
    <name evidence="2" type="ORF">OsI_28482</name>
</gene>
<protein>
    <recommendedName>
        <fullName evidence="4">DC1 domain-containing protein</fullName>
    </recommendedName>
</protein>
<dbReference type="AlphaFoldDB" id="A2YT33"/>
<reference evidence="2 3" key="1">
    <citation type="journal article" date="2005" name="PLoS Biol.">
        <title>The genomes of Oryza sativa: a history of duplications.</title>
        <authorList>
            <person name="Yu J."/>
            <person name="Wang J."/>
            <person name="Lin W."/>
            <person name="Li S."/>
            <person name="Li H."/>
            <person name="Zhou J."/>
            <person name="Ni P."/>
            <person name="Dong W."/>
            <person name="Hu S."/>
            <person name="Zeng C."/>
            <person name="Zhang J."/>
            <person name="Zhang Y."/>
            <person name="Li R."/>
            <person name="Xu Z."/>
            <person name="Li S."/>
            <person name="Li X."/>
            <person name="Zheng H."/>
            <person name="Cong L."/>
            <person name="Lin L."/>
            <person name="Yin J."/>
            <person name="Geng J."/>
            <person name="Li G."/>
            <person name="Shi J."/>
            <person name="Liu J."/>
            <person name="Lv H."/>
            <person name="Li J."/>
            <person name="Wang J."/>
            <person name="Deng Y."/>
            <person name="Ran L."/>
            <person name="Shi X."/>
            <person name="Wang X."/>
            <person name="Wu Q."/>
            <person name="Li C."/>
            <person name="Ren X."/>
            <person name="Wang J."/>
            <person name="Wang X."/>
            <person name="Li D."/>
            <person name="Liu D."/>
            <person name="Zhang X."/>
            <person name="Ji Z."/>
            <person name="Zhao W."/>
            <person name="Sun Y."/>
            <person name="Zhang Z."/>
            <person name="Bao J."/>
            <person name="Han Y."/>
            <person name="Dong L."/>
            <person name="Ji J."/>
            <person name="Chen P."/>
            <person name="Wu S."/>
            <person name="Liu J."/>
            <person name="Xiao Y."/>
            <person name="Bu D."/>
            <person name="Tan J."/>
            <person name="Yang L."/>
            <person name="Ye C."/>
            <person name="Zhang J."/>
            <person name="Xu J."/>
            <person name="Zhou Y."/>
            <person name="Yu Y."/>
            <person name="Zhang B."/>
            <person name="Zhuang S."/>
            <person name="Wei H."/>
            <person name="Liu B."/>
            <person name="Lei M."/>
            <person name="Yu H."/>
            <person name="Li Y."/>
            <person name="Xu H."/>
            <person name="Wei S."/>
            <person name="He X."/>
            <person name="Fang L."/>
            <person name="Zhang Z."/>
            <person name="Zhang Y."/>
            <person name="Huang X."/>
            <person name="Su Z."/>
            <person name="Tong W."/>
            <person name="Li J."/>
            <person name="Tong Z."/>
            <person name="Li S."/>
            <person name="Ye J."/>
            <person name="Wang L."/>
            <person name="Fang L."/>
            <person name="Lei T."/>
            <person name="Chen C."/>
            <person name="Chen H."/>
            <person name="Xu Z."/>
            <person name="Li H."/>
            <person name="Huang H."/>
            <person name="Zhang F."/>
            <person name="Xu H."/>
            <person name="Li N."/>
            <person name="Zhao C."/>
            <person name="Li S."/>
            <person name="Dong L."/>
            <person name="Huang Y."/>
            <person name="Li L."/>
            <person name="Xi Y."/>
            <person name="Qi Q."/>
            <person name="Li W."/>
            <person name="Zhang B."/>
            <person name="Hu W."/>
            <person name="Zhang Y."/>
            <person name="Tian X."/>
            <person name="Jiao Y."/>
            <person name="Liang X."/>
            <person name="Jin J."/>
            <person name="Gao L."/>
            <person name="Zheng W."/>
            <person name="Hao B."/>
            <person name="Liu S."/>
            <person name="Wang W."/>
            <person name="Yuan L."/>
            <person name="Cao M."/>
            <person name="McDermott J."/>
            <person name="Samudrala R."/>
            <person name="Wang J."/>
            <person name="Wong G.K."/>
            <person name="Yang H."/>
        </authorList>
    </citation>
    <scope>NUCLEOTIDE SEQUENCE [LARGE SCALE GENOMIC DNA]</scope>
    <source>
        <strain evidence="3">cv. 93-11</strain>
    </source>
</reference>
<evidence type="ECO:0000256" key="1">
    <source>
        <dbReference type="SAM" id="MobiDB-lite"/>
    </source>
</evidence>
<dbReference type="PANTHER" id="PTHR46477">
    <property type="entry name" value="CYSTEINE/HISTIDINE-RICH C1 DOMAIN FAMILY PROTEIN"/>
    <property type="match status" value="1"/>
</dbReference>
<feature type="region of interest" description="Disordered" evidence="1">
    <location>
        <begin position="218"/>
        <end position="241"/>
    </location>
</feature>
<dbReference type="OMA" id="MERRVCK"/>
<sequence length="241" mass="27216">MVPAEVMHPARPGCMLRLVHGDTGGAMTNFQCDGCREPGKGGPRYTSGDLVLHTSCARAAPALQHQLVEGVMELRLVAPAGGGVCSACYDTVRGFHYYCSRRTSKGEHPKLHPGCAKLPVSMALQSGDAFELRTEVSHRCSSCREMEGFYRPWCYRSTNPEQRMYLHVKCIEEIQDEAEERMMVRLREHADRNVRMERRVCKTLVIMVRIVFMQAAHRGPDTDTHRRSERHRLHGDAVARP</sequence>
<dbReference type="Proteomes" id="UP000007015">
    <property type="component" value="Chromosome 8"/>
</dbReference>
<name>A2YT33_ORYSI</name>
<organism evidence="2 3">
    <name type="scientific">Oryza sativa subsp. indica</name>
    <name type="common">Rice</name>
    <dbReference type="NCBI Taxonomy" id="39946"/>
    <lineage>
        <taxon>Eukaryota</taxon>
        <taxon>Viridiplantae</taxon>
        <taxon>Streptophyta</taxon>
        <taxon>Embryophyta</taxon>
        <taxon>Tracheophyta</taxon>
        <taxon>Spermatophyta</taxon>
        <taxon>Magnoliopsida</taxon>
        <taxon>Liliopsida</taxon>
        <taxon>Poales</taxon>
        <taxon>Poaceae</taxon>
        <taxon>BOP clade</taxon>
        <taxon>Oryzoideae</taxon>
        <taxon>Oryzeae</taxon>
        <taxon>Oryzinae</taxon>
        <taxon>Oryza</taxon>
        <taxon>Oryza sativa</taxon>
    </lineage>
</organism>
<dbReference type="PANTHER" id="PTHR46477:SF8">
    <property type="entry name" value="OS08G0257100 PROTEIN"/>
    <property type="match status" value="1"/>
</dbReference>
<dbReference type="EMBL" id="CM000133">
    <property type="protein sequence ID" value="EAZ06244.1"/>
    <property type="molecule type" value="Genomic_DNA"/>
</dbReference>
<proteinExistence type="predicted"/>